<dbReference type="EMBL" id="AOHZ01000003">
    <property type="protein sequence ID" value="ELY62085.1"/>
    <property type="molecule type" value="Genomic_DNA"/>
</dbReference>
<dbReference type="OrthoDB" id="197870at2157"/>
<sequence>MDGEGGEAIERVRPDGDAFDLPSVLAQLDADEPSEQRDAVETIRRAIADRPDACLPTVPKLRGLLARDSLECHELVAGCLADLAVESTADVAPSTEAIVAFVADNPSTDATGELLRCLETVAADQPTALAGHASTLADVLEQRPGYDRHGLRVFDHLSREQPSTIEPAVPVLVDALCATPTENGVVVLSALGRLARTGVSLPTPASAFVEPARTLVDHEETSLRRNAVGCLADVARRHPAVVEPATDDLATALEHDDAETRANATVALARVASGTDADLEDTQRALLTLLEDEDYDRVRANACVAIGHAELEAATTRLERLAYEDPNPDVRERARWALDQLTTQ</sequence>
<gene>
    <name evidence="1" type="ORF">C493_00680</name>
</gene>
<evidence type="ECO:0000313" key="1">
    <source>
        <dbReference type="EMBL" id="ELY62085.1"/>
    </source>
</evidence>
<evidence type="ECO:0000313" key="2">
    <source>
        <dbReference type="Proteomes" id="UP000011602"/>
    </source>
</evidence>
<dbReference type="RefSeq" id="WP_007257450.1">
    <property type="nucleotide sequence ID" value="NZ_AOHZ01000003.1"/>
</dbReference>
<dbReference type="InterPro" id="IPR016024">
    <property type="entry name" value="ARM-type_fold"/>
</dbReference>
<name>L9XK37_9EURY</name>
<dbReference type="AlphaFoldDB" id="L9XK37"/>
<organism evidence="1 2">
    <name type="scientific">Natronolimnohabitans innermongolicus JCM 12255</name>
    <dbReference type="NCBI Taxonomy" id="1227499"/>
    <lineage>
        <taxon>Archaea</taxon>
        <taxon>Methanobacteriati</taxon>
        <taxon>Methanobacteriota</taxon>
        <taxon>Stenosarchaea group</taxon>
        <taxon>Halobacteria</taxon>
        <taxon>Halobacteriales</taxon>
        <taxon>Natrialbaceae</taxon>
        <taxon>Natronolimnohabitans</taxon>
    </lineage>
</organism>
<comment type="caution">
    <text evidence="1">The sequence shown here is derived from an EMBL/GenBank/DDBJ whole genome shotgun (WGS) entry which is preliminary data.</text>
</comment>
<dbReference type="InterPro" id="IPR011989">
    <property type="entry name" value="ARM-like"/>
</dbReference>
<dbReference type="STRING" id="1227499.C493_00680"/>
<dbReference type="SUPFAM" id="SSF48371">
    <property type="entry name" value="ARM repeat"/>
    <property type="match status" value="1"/>
</dbReference>
<dbReference type="Pfam" id="PF13646">
    <property type="entry name" value="HEAT_2"/>
    <property type="match status" value="1"/>
</dbReference>
<dbReference type="Proteomes" id="UP000011602">
    <property type="component" value="Unassembled WGS sequence"/>
</dbReference>
<reference evidence="1 2" key="1">
    <citation type="journal article" date="2014" name="PLoS Genet.">
        <title>Phylogenetically driven sequencing of extremely halophilic archaea reveals strategies for static and dynamic osmo-response.</title>
        <authorList>
            <person name="Becker E.A."/>
            <person name="Seitzer P.M."/>
            <person name="Tritt A."/>
            <person name="Larsen D."/>
            <person name="Krusor M."/>
            <person name="Yao A.I."/>
            <person name="Wu D."/>
            <person name="Madern D."/>
            <person name="Eisen J.A."/>
            <person name="Darling A.E."/>
            <person name="Facciotti M.T."/>
        </authorList>
    </citation>
    <scope>NUCLEOTIDE SEQUENCE [LARGE SCALE GENOMIC DNA]</scope>
    <source>
        <strain evidence="1 2">JCM 12255</strain>
    </source>
</reference>
<protein>
    <submittedName>
        <fullName evidence="1">Uncharacterized protein</fullName>
    </submittedName>
</protein>
<keyword evidence="2" id="KW-1185">Reference proteome</keyword>
<dbReference type="Gene3D" id="1.25.10.10">
    <property type="entry name" value="Leucine-rich Repeat Variant"/>
    <property type="match status" value="2"/>
</dbReference>
<accession>L9XK37</accession>
<proteinExistence type="predicted"/>
<dbReference type="eggNOG" id="arCOG02966">
    <property type="taxonomic scope" value="Archaea"/>
</dbReference>